<dbReference type="Proteomes" id="UP000257143">
    <property type="component" value="Unassembled WGS sequence"/>
</dbReference>
<reference evidence="2" key="1">
    <citation type="submission" date="2017-11" db="EMBL/GenBank/DDBJ databases">
        <authorList>
            <person name="Zhu W."/>
        </authorList>
    </citation>
    <scope>NUCLEOTIDE SEQUENCE [LARGE SCALE GENOMIC DNA]</scope>
    <source>
        <strain evidence="2">CAU 1183</strain>
    </source>
</reference>
<accession>A0A3D8PZR4</accession>
<name>A0A3D8PZR4_9BACI</name>
<dbReference type="OrthoDB" id="2417235at2"/>
<sequence>MENPISIFIMDITSSSTDGKVGEELELYLKEVVNMVKIWSEDVVNLKISHRQGDELFLISENFSTAYTIAFYISRIWKFSEHKPYFGLTFGNINKRVMDIEIETWIHPLVKQARMANNELKLATDNREKFKFKLDNSNQNEHLLSPAQNSRSIHATIMNPKNQPLSTIESLINTLLENQHIFFMKQTRLQELITDLYLIFMQQKKIAVYLDKTSATISSHINRGNGKEIIKNFKRIYEAINSIQMFTFQSTTHQNPSKIHEQLETSIRKYLNHHIDTLLSEKN</sequence>
<dbReference type="EMBL" id="PIOC01000003">
    <property type="protein sequence ID" value="RDW21292.1"/>
    <property type="molecule type" value="Genomic_DNA"/>
</dbReference>
<organism evidence="1 2">
    <name type="scientific">Oceanobacillus arenosus</name>
    <dbReference type="NCBI Taxonomy" id="1229153"/>
    <lineage>
        <taxon>Bacteria</taxon>
        <taxon>Bacillati</taxon>
        <taxon>Bacillota</taxon>
        <taxon>Bacilli</taxon>
        <taxon>Bacillales</taxon>
        <taxon>Bacillaceae</taxon>
        <taxon>Oceanobacillus</taxon>
    </lineage>
</organism>
<keyword evidence="2" id="KW-1185">Reference proteome</keyword>
<proteinExistence type="predicted"/>
<evidence type="ECO:0000313" key="2">
    <source>
        <dbReference type="Proteomes" id="UP000257143"/>
    </source>
</evidence>
<dbReference type="RefSeq" id="WP_115771462.1">
    <property type="nucleotide sequence ID" value="NZ_PIOC01000003.1"/>
</dbReference>
<dbReference type="AlphaFoldDB" id="A0A3D8PZR4"/>
<evidence type="ECO:0000313" key="1">
    <source>
        <dbReference type="EMBL" id="RDW21292.1"/>
    </source>
</evidence>
<gene>
    <name evidence="1" type="ORF">CWR48_02440</name>
</gene>
<protein>
    <submittedName>
        <fullName evidence="1">Uncharacterized protein</fullName>
    </submittedName>
</protein>
<comment type="caution">
    <text evidence="1">The sequence shown here is derived from an EMBL/GenBank/DDBJ whole genome shotgun (WGS) entry which is preliminary data.</text>
</comment>